<dbReference type="Proteomes" id="UP000663859">
    <property type="component" value="Unassembled WGS sequence"/>
</dbReference>
<name>A0A8J2FNK2_9BACT</name>
<feature type="domain" description="Pseudouridine synthase RsuA/RluA-like" evidence="2">
    <location>
        <begin position="17"/>
        <end position="168"/>
    </location>
</feature>
<dbReference type="InterPro" id="IPR006145">
    <property type="entry name" value="PsdUridine_synth_RsuA/RluA"/>
</dbReference>
<comment type="similarity">
    <text evidence="1">Belongs to the pseudouridine synthase RluA family.</text>
</comment>
<comment type="caution">
    <text evidence="3">The sequence shown here is derived from an EMBL/GenBank/DDBJ whole genome shotgun (WGS) entry which is preliminary data.</text>
</comment>
<keyword evidence="4" id="KW-1185">Reference proteome</keyword>
<protein>
    <submittedName>
        <fullName evidence="3">Ribosomal large subunit pseudouridine synthase D</fullName>
        <ecNumber evidence="3">4.2.1.70</ecNumber>
    </submittedName>
</protein>
<dbReference type="EC" id="4.2.1.70" evidence="3"/>
<dbReference type="GO" id="GO:0140098">
    <property type="term" value="F:catalytic activity, acting on RNA"/>
    <property type="evidence" value="ECO:0007669"/>
    <property type="project" value="UniProtKB-ARBA"/>
</dbReference>
<dbReference type="Gene3D" id="3.30.2350.10">
    <property type="entry name" value="Pseudouridine synthase"/>
    <property type="match status" value="1"/>
</dbReference>
<dbReference type="PANTHER" id="PTHR21600">
    <property type="entry name" value="MITOCHONDRIAL RNA PSEUDOURIDINE SYNTHASE"/>
    <property type="match status" value="1"/>
</dbReference>
<dbReference type="InterPro" id="IPR020103">
    <property type="entry name" value="PsdUridine_synth_cat_dom_sf"/>
</dbReference>
<reference evidence="3" key="1">
    <citation type="submission" date="2021-02" db="EMBL/GenBank/DDBJ databases">
        <authorList>
            <person name="Cremers G."/>
            <person name="Picone N."/>
        </authorList>
    </citation>
    <scope>NUCLEOTIDE SEQUENCE</scope>
    <source>
        <strain evidence="3">PQ17</strain>
    </source>
</reference>
<dbReference type="EMBL" id="CAJNOB010000012">
    <property type="protein sequence ID" value="CAF0696265.1"/>
    <property type="molecule type" value="Genomic_DNA"/>
</dbReference>
<evidence type="ECO:0000313" key="4">
    <source>
        <dbReference type="Proteomes" id="UP000663859"/>
    </source>
</evidence>
<dbReference type="InterPro" id="IPR050188">
    <property type="entry name" value="RluA_PseudoU_synthase"/>
</dbReference>
<evidence type="ECO:0000313" key="3">
    <source>
        <dbReference type="EMBL" id="CAF0696265.1"/>
    </source>
</evidence>
<dbReference type="PANTHER" id="PTHR21600:SF87">
    <property type="entry name" value="RNA PSEUDOURIDYLATE SYNTHASE DOMAIN-CONTAINING PROTEIN 1"/>
    <property type="match status" value="1"/>
</dbReference>
<sequence>MLACPYPLRIVWENEELLVVDKPPFLLSHPCGHNRVSNLIRELRKSRPHGYLALINRLDRETSGLVVVAKHPGVASLLGRLWEKRVVVKEYLAIVWGRMTPGHRWIIDSPLGRVGISEKNPVALRQGPVPGAAWACTEMISLATTGDFSLVRIRPKTGRLHQIRAHLSLLGFPIVGDKIYGPDPKLFLEFIDKGWTVELSQKLLLPRQALHAHALGFWWRGTWRWLQSALPPDLKAFWRSQARKGSSWKETPGLYGAHPAGQ</sequence>
<evidence type="ECO:0000256" key="1">
    <source>
        <dbReference type="ARBA" id="ARBA00010876"/>
    </source>
</evidence>
<dbReference type="GO" id="GO:0004730">
    <property type="term" value="F:pseudouridylate synthase activity"/>
    <property type="evidence" value="ECO:0007669"/>
    <property type="project" value="UniProtKB-EC"/>
</dbReference>
<dbReference type="RefSeq" id="WP_174581977.1">
    <property type="nucleotide sequence ID" value="NZ_CAJNOB010000012.1"/>
</dbReference>
<dbReference type="GO" id="GO:0009982">
    <property type="term" value="F:pseudouridine synthase activity"/>
    <property type="evidence" value="ECO:0007669"/>
    <property type="project" value="InterPro"/>
</dbReference>
<dbReference type="Pfam" id="PF00849">
    <property type="entry name" value="PseudoU_synth_2"/>
    <property type="match status" value="1"/>
</dbReference>
<proteinExistence type="inferred from homology"/>
<organism evidence="3 4">
    <name type="scientific">Candidatus Methylacidithermus pantelleriae</name>
    <dbReference type="NCBI Taxonomy" id="2744239"/>
    <lineage>
        <taxon>Bacteria</taxon>
        <taxon>Pseudomonadati</taxon>
        <taxon>Verrucomicrobiota</taxon>
        <taxon>Methylacidiphilae</taxon>
        <taxon>Methylacidiphilales</taxon>
        <taxon>Methylacidiphilaceae</taxon>
        <taxon>Candidatus Methylacidithermus</taxon>
    </lineage>
</organism>
<dbReference type="GO" id="GO:0003723">
    <property type="term" value="F:RNA binding"/>
    <property type="evidence" value="ECO:0007669"/>
    <property type="project" value="InterPro"/>
</dbReference>
<dbReference type="PROSITE" id="PS01129">
    <property type="entry name" value="PSI_RLU"/>
    <property type="match status" value="1"/>
</dbReference>
<dbReference type="CDD" id="cd02869">
    <property type="entry name" value="PseudoU_synth_RluA_like"/>
    <property type="match status" value="1"/>
</dbReference>
<dbReference type="AlphaFoldDB" id="A0A8J2FNK2"/>
<gene>
    <name evidence="3" type="ORF">MPNT_20170</name>
</gene>
<evidence type="ECO:0000259" key="2">
    <source>
        <dbReference type="Pfam" id="PF00849"/>
    </source>
</evidence>
<dbReference type="SUPFAM" id="SSF55120">
    <property type="entry name" value="Pseudouridine synthase"/>
    <property type="match status" value="1"/>
</dbReference>
<dbReference type="InterPro" id="IPR006224">
    <property type="entry name" value="PsdUridine_synth_RluA-like_CS"/>
</dbReference>
<keyword evidence="3" id="KW-0456">Lyase</keyword>
<dbReference type="GO" id="GO:0000455">
    <property type="term" value="P:enzyme-directed rRNA pseudouridine synthesis"/>
    <property type="evidence" value="ECO:0007669"/>
    <property type="project" value="TreeGrafter"/>
</dbReference>
<accession>A0A8J2FNK2</accession>